<name>A0AAD4DJM1_9FUNG</name>
<proteinExistence type="predicted"/>
<evidence type="ECO:0000313" key="2">
    <source>
        <dbReference type="Proteomes" id="UP001194580"/>
    </source>
</evidence>
<dbReference type="EMBL" id="JAAAIL010000096">
    <property type="protein sequence ID" value="KAG0279878.1"/>
    <property type="molecule type" value="Genomic_DNA"/>
</dbReference>
<organism evidence="1 2">
    <name type="scientific">Linnemannia exigua</name>
    <dbReference type="NCBI Taxonomy" id="604196"/>
    <lineage>
        <taxon>Eukaryota</taxon>
        <taxon>Fungi</taxon>
        <taxon>Fungi incertae sedis</taxon>
        <taxon>Mucoromycota</taxon>
        <taxon>Mortierellomycotina</taxon>
        <taxon>Mortierellomycetes</taxon>
        <taxon>Mortierellales</taxon>
        <taxon>Mortierellaceae</taxon>
        <taxon>Linnemannia</taxon>
    </lineage>
</organism>
<keyword evidence="2" id="KW-1185">Reference proteome</keyword>
<dbReference type="AlphaFoldDB" id="A0AAD4DJM1"/>
<sequence length="762" mass="88216">MSNYLAYNFWMISDRDNKLPVECLERIIHFIISAGGFSRRHPLASLCQVNKCICSITTRFLYHNTHLLFGALPFNQDKNRRSRQLLQTLISCIPTQNLHPVVILGLGIDINYHDCNGNNKDTSSPSPSGLNHVYLARCLDFMVIKYTDYDVQGNNRDYTTTELDYINRQEFLDMYLTDRKDATCLKDPHSSDHLFRYYPNVVYREAIWSLAEPIFEQLERLTFLLSDLRRYHNNVDRLKNLKYLSVRFDIVFSCDCCSDTPQDEPRRQRKEETLRLLVQFVKDHVKRFPGRLETVYTYKTDYWEEYQSCPRTVCDEIYRILPAVYKPDVITAGIWPKVLVHFPTIDFGRVLRIKWLPPGIDIQLFLQRCRGLYGIDVHSLVQGCFDWAAREKKDMEIYGQGQGQGQDQASAIARVRHQDISSNFPPPPPQPAWLKHGLVKLQDVRLQVCKMPSRDLDTIATTFGYLLRLMQILDLQVADDAQTIHIHIGRDWPIMPLFFRLELQTLNYQNRLTLDPRLFGRFPCMKYAKIKDETFEDLKLTSTRPEGHCYIPPVDELDGPIGAEVSGSGEERDGILGSILRPRWSWDWHLPNLKELDLTSEFAYRFEFKMLNGCPDLEILRLHMRTAEGLHTRAISEAHLFVSEVDGSQERIVAPKLRKLYMNGRWVIENSSVLSQFLGGMFPNLERLVARGWDGVTVGSFAKAIRTTAGHITMIRTDLVGPSEEEAAELKLCLRSHIGMKTKAFLHTRLFCSGVEYVLCNE</sequence>
<accession>A0AAD4DJM1</accession>
<evidence type="ECO:0000313" key="1">
    <source>
        <dbReference type="EMBL" id="KAG0279878.1"/>
    </source>
</evidence>
<comment type="caution">
    <text evidence="1">The sequence shown here is derived from an EMBL/GenBank/DDBJ whole genome shotgun (WGS) entry which is preliminary data.</text>
</comment>
<gene>
    <name evidence="1" type="ORF">BGZ95_011981</name>
</gene>
<dbReference type="Proteomes" id="UP001194580">
    <property type="component" value="Unassembled WGS sequence"/>
</dbReference>
<protein>
    <submittedName>
        <fullName evidence="1">Uncharacterized protein</fullName>
    </submittedName>
</protein>
<reference evidence="1" key="1">
    <citation type="journal article" date="2020" name="Fungal Divers.">
        <title>Resolving the Mortierellaceae phylogeny through synthesis of multi-gene phylogenetics and phylogenomics.</title>
        <authorList>
            <person name="Vandepol N."/>
            <person name="Liber J."/>
            <person name="Desiro A."/>
            <person name="Na H."/>
            <person name="Kennedy M."/>
            <person name="Barry K."/>
            <person name="Grigoriev I.V."/>
            <person name="Miller A.N."/>
            <person name="O'Donnell K."/>
            <person name="Stajich J.E."/>
            <person name="Bonito G."/>
        </authorList>
    </citation>
    <scope>NUCLEOTIDE SEQUENCE</scope>
    <source>
        <strain evidence="1">NRRL 28262</strain>
    </source>
</reference>